<feature type="domain" description="Calponin-homology (CH)" evidence="16">
    <location>
        <begin position="7"/>
        <end position="113"/>
    </location>
</feature>
<comment type="subcellular location">
    <subcellularLocation>
        <location evidence="2">Cell membrane</location>
        <topology evidence="2">Peripheral membrane protein</topology>
    </subcellularLocation>
    <subcellularLocation>
        <location evidence="4">Cell projection</location>
    </subcellularLocation>
    <subcellularLocation>
        <location evidence="3">Cytoplasm</location>
        <location evidence="3">Cytoskeleton</location>
    </subcellularLocation>
    <subcellularLocation>
        <location evidence="1">Recycling endosome</location>
    </subcellularLocation>
</comment>
<proteinExistence type="predicted"/>
<keyword evidence="18" id="KW-1185">Reference proteome</keyword>
<dbReference type="GO" id="GO:0042995">
    <property type="term" value="C:cell projection"/>
    <property type="evidence" value="ECO:0007669"/>
    <property type="project" value="UniProtKB-SubCell"/>
</dbReference>
<keyword evidence="13" id="KW-0472">Membrane</keyword>
<evidence type="ECO:0000256" key="4">
    <source>
        <dbReference type="ARBA" id="ARBA00004316"/>
    </source>
</evidence>
<dbReference type="AlphaFoldDB" id="A0AAN7X9R5"/>
<dbReference type="GO" id="GO:0005886">
    <property type="term" value="C:plasma membrane"/>
    <property type="evidence" value="ECO:0007669"/>
    <property type="project" value="UniProtKB-SubCell"/>
</dbReference>
<reference evidence="17 18" key="2">
    <citation type="journal article" date="2023" name="Mol. Biol. Evol.">
        <title>Genomics of Secondarily Temperate Adaptation in the Only Non-Antarctic Icefish.</title>
        <authorList>
            <person name="Rivera-Colon A.G."/>
            <person name="Rayamajhi N."/>
            <person name="Minhas B.F."/>
            <person name="Madrigal G."/>
            <person name="Bilyk K.T."/>
            <person name="Yoon V."/>
            <person name="Hune M."/>
            <person name="Gregory S."/>
            <person name="Cheng C.H.C."/>
            <person name="Catchen J.M."/>
        </authorList>
    </citation>
    <scope>NUCLEOTIDE SEQUENCE [LARGE SCALE GENOMIC DNA]</scope>
    <source>
        <strain evidence="17">JMC-PN-2008</strain>
    </source>
</reference>
<keyword evidence="14" id="KW-0206">Cytoskeleton</keyword>
<sequence length="195" mass="22320">MSNRTQMASPKTLREWCRCTCAKYPNVEIRNMSTSFKDGLAFCAIIHKHRPDLIDFSSLSKENVYQNNKVAFETAEGKLGIPALLDPKDMVSIKVPDCLSVLTYISQYYHFFNRKPYACLATLKSSHVTFFNNFTKSKTPDGLKPLKSPIDLETGRKDRLSNTRPCTVCSSCFKPVHLIQRHLMDGKVFHRSCFR</sequence>
<keyword evidence="7" id="KW-0597">Phosphoprotein</keyword>
<keyword evidence="10" id="KW-0862">Zinc</keyword>
<evidence type="ECO:0000256" key="13">
    <source>
        <dbReference type="ARBA" id="ARBA00023136"/>
    </source>
</evidence>
<evidence type="ECO:0000256" key="14">
    <source>
        <dbReference type="ARBA" id="ARBA00023212"/>
    </source>
</evidence>
<dbReference type="Gene3D" id="1.10.418.10">
    <property type="entry name" value="Calponin-like domain"/>
    <property type="match status" value="1"/>
</dbReference>
<evidence type="ECO:0000313" key="18">
    <source>
        <dbReference type="Proteomes" id="UP001346869"/>
    </source>
</evidence>
<evidence type="ECO:0000256" key="5">
    <source>
        <dbReference type="ARBA" id="ARBA00022475"/>
    </source>
</evidence>
<dbReference type="PANTHER" id="PTHR23167">
    <property type="entry name" value="CALPONIN HOMOLOGY DOMAIN-CONTAINING PROTEIN DDB_G0272472-RELATED"/>
    <property type="match status" value="1"/>
</dbReference>
<dbReference type="InterPro" id="IPR036872">
    <property type="entry name" value="CH_dom_sf"/>
</dbReference>
<evidence type="ECO:0000256" key="1">
    <source>
        <dbReference type="ARBA" id="ARBA00004172"/>
    </source>
</evidence>
<dbReference type="InterPro" id="IPR001715">
    <property type="entry name" value="CH_dom"/>
</dbReference>
<dbReference type="GO" id="GO:0005856">
    <property type="term" value="C:cytoskeleton"/>
    <property type="evidence" value="ECO:0007669"/>
    <property type="project" value="UniProtKB-SubCell"/>
</dbReference>
<keyword evidence="5" id="KW-1003">Cell membrane</keyword>
<evidence type="ECO:0000256" key="11">
    <source>
        <dbReference type="ARBA" id="ARBA00023038"/>
    </source>
</evidence>
<keyword evidence="12" id="KW-0175">Coiled coil</keyword>
<protein>
    <recommendedName>
        <fullName evidence="16">Calponin-homology (CH) domain-containing protein</fullName>
    </recommendedName>
</protein>
<dbReference type="GO" id="GO:0055037">
    <property type="term" value="C:recycling endosome"/>
    <property type="evidence" value="ECO:0007669"/>
    <property type="project" value="UniProtKB-SubCell"/>
</dbReference>
<evidence type="ECO:0000256" key="2">
    <source>
        <dbReference type="ARBA" id="ARBA00004202"/>
    </source>
</evidence>
<dbReference type="PROSITE" id="PS50021">
    <property type="entry name" value="CH"/>
    <property type="match status" value="1"/>
</dbReference>
<gene>
    <name evidence="17" type="ORF">PBY51_008239</name>
</gene>
<dbReference type="InterPro" id="IPR050540">
    <property type="entry name" value="F-actin_Monoox_Mical"/>
</dbReference>
<evidence type="ECO:0000256" key="15">
    <source>
        <dbReference type="ARBA" id="ARBA00023273"/>
    </source>
</evidence>
<name>A0AAN7X9R5_ELEMC</name>
<dbReference type="Proteomes" id="UP001346869">
    <property type="component" value="Unassembled WGS sequence"/>
</dbReference>
<dbReference type="PANTHER" id="PTHR23167:SF89">
    <property type="entry name" value="MICAL-LIKE PROTEIN 1"/>
    <property type="match status" value="1"/>
</dbReference>
<keyword evidence="8" id="KW-0479">Metal-binding</keyword>
<evidence type="ECO:0000256" key="6">
    <source>
        <dbReference type="ARBA" id="ARBA00022490"/>
    </source>
</evidence>
<dbReference type="SMART" id="SM00033">
    <property type="entry name" value="CH"/>
    <property type="match status" value="1"/>
</dbReference>
<dbReference type="GO" id="GO:0046872">
    <property type="term" value="F:metal ion binding"/>
    <property type="evidence" value="ECO:0007669"/>
    <property type="project" value="UniProtKB-KW"/>
</dbReference>
<comment type="caution">
    <text evidence="17">The sequence shown here is derived from an EMBL/GenBank/DDBJ whole genome shotgun (WGS) entry which is preliminary data.</text>
</comment>
<evidence type="ECO:0000256" key="10">
    <source>
        <dbReference type="ARBA" id="ARBA00022833"/>
    </source>
</evidence>
<evidence type="ECO:0000259" key="16">
    <source>
        <dbReference type="PROSITE" id="PS50021"/>
    </source>
</evidence>
<evidence type="ECO:0000256" key="7">
    <source>
        <dbReference type="ARBA" id="ARBA00022553"/>
    </source>
</evidence>
<evidence type="ECO:0000313" key="17">
    <source>
        <dbReference type="EMBL" id="KAK5856656.1"/>
    </source>
</evidence>
<keyword evidence="15" id="KW-0966">Cell projection</keyword>
<evidence type="ECO:0000256" key="3">
    <source>
        <dbReference type="ARBA" id="ARBA00004245"/>
    </source>
</evidence>
<evidence type="ECO:0000256" key="9">
    <source>
        <dbReference type="ARBA" id="ARBA00022753"/>
    </source>
</evidence>
<keyword evidence="6" id="KW-0963">Cytoplasm</keyword>
<keyword evidence="11" id="KW-0440">LIM domain</keyword>
<dbReference type="Gene3D" id="2.10.110.10">
    <property type="entry name" value="Cysteine Rich Protein"/>
    <property type="match status" value="1"/>
</dbReference>
<organism evidence="17 18">
    <name type="scientific">Eleginops maclovinus</name>
    <name type="common">Patagonian blennie</name>
    <name type="synonym">Eleginus maclovinus</name>
    <dbReference type="NCBI Taxonomy" id="56733"/>
    <lineage>
        <taxon>Eukaryota</taxon>
        <taxon>Metazoa</taxon>
        <taxon>Chordata</taxon>
        <taxon>Craniata</taxon>
        <taxon>Vertebrata</taxon>
        <taxon>Euteleostomi</taxon>
        <taxon>Actinopterygii</taxon>
        <taxon>Neopterygii</taxon>
        <taxon>Teleostei</taxon>
        <taxon>Neoteleostei</taxon>
        <taxon>Acanthomorphata</taxon>
        <taxon>Eupercaria</taxon>
        <taxon>Perciformes</taxon>
        <taxon>Notothenioidei</taxon>
        <taxon>Eleginopidae</taxon>
        <taxon>Eleginops</taxon>
    </lineage>
</organism>
<reference evidence="17 18" key="1">
    <citation type="journal article" date="2023" name="Genes (Basel)">
        <title>Chromosome-Level Genome Assembly and Circadian Gene Repertoire of the Patagonia Blennie Eleginops maclovinus-The Closest Ancestral Proxy of Antarctic Cryonotothenioids.</title>
        <authorList>
            <person name="Cheng C.C."/>
            <person name="Rivera-Colon A.G."/>
            <person name="Minhas B.F."/>
            <person name="Wilson L."/>
            <person name="Rayamajhi N."/>
            <person name="Vargas-Chacoff L."/>
            <person name="Catchen J.M."/>
        </authorList>
    </citation>
    <scope>NUCLEOTIDE SEQUENCE [LARGE SCALE GENOMIC DNA]</scope>
    <source>
        <strain evidence="17">JMC-PN-2008</strain>
    </source>
</reference>
<evidence type="ECO:0000256" key="8">
    <source>
        <dbReference type="ARBA" id="ARBA00022723"/>
    </source>
</evidence>
<dbReference type="FunFam" id="1.10.418.10:FF:000055">
    <property type="entry name" value="MICAL-like protein 2"/>
    <property type="match status" value="1"/>
</dbReference>
<evidence type="ECO:0000256" key="12">
    <source>
        <dbReference type="ARBA" id="ARBA00023054"/>
    </source>
</evidence>
<dbReference type="Pfam" id="PF00307">
    <property type="entry name" value="CH"/>
    <property type="match status" value="1"/>
</dbReference>
<dbReference type="SUPFAM" id="SSF57716">
    <property type="entry name" value="Glucocorticoid receptor-like (DNA-binding domain)"/>
    <property type="match status" value="1"/>
</dbReference>
<dbReference type="SUPFAM" id="SSF47576">
    <property type="entry name" value="Calponin-homology domain, CH-domain"/>
    <property type="match status" value="1"/>
</dbReference>
<keyword evidence="9" id="KW-0967">Endosome</keyword>
<accession>A0AAN7X9R5</accession>
<dbReference type="EMBL" id="JAUZQC010000017">
    <property type="protein sequence ID" value="KAK5856656.1"/>
    <property type="molecule type" value="Genomic_DNA"/>
</dbReference>